<keyword evidence="1" id="KW-1133">Transmembrane helix</keyword>
<evidence type="ECO:0000313" key="2">
    <source>
        <dbReference type="EMBL" id="EHY56984.1"/>
    </source>
</evidence>
<dbReference type="HOGENOM" id="CLU_994097_0_0_1"/>
<dbReference type="Proteomes" id="UP000007304">
    <property type="component" value="Unassembled WGS sequence"/>
</dbReference>
<evidence type="ECO:0000256" key="1">
    <source>
        <dbReference type="SAM" id="Phobius"/>
    </source>
</evidence>
<keyword evidence="1" id="KW-0472">Membrane</keyword>
<dbReference type="RefSeq" id="XP_009157445.1">
    <property type="nucleotide sequence ID" value="XM_009159197.1"/>
</dbReference>
<protein>
    <submittedName>
        <fullName evidence="2">Uncharacterized protein</fullName>
    </submittedName>
</protein>
<dbReference type="EMBL" id="JH226133">
    <property type="protein sequence ID" value="EHY56984.1"/>
    <property type="molecule type" value="Genomic_DNA"/>
</dbReference>
<gene>
    <name evidence="2" type="ORF">HMPREF1120_05040</name>
</gene>
<name>H6BZC1_EXODN</name>
<keyword evidence="1" id="KW-0812">Transmembrane</keyword>
<keyword evidence="3" id="KW-1185">Reference proteome</keyword>
<evidence type="ECO:0000313" key="3">
    <source>
        <dbReference type="Proteomes" id="UP000007304"/>
    </source>
</evidence>
<feature type="transmembrane region" description="Helical" evidence="1">
    <location>
        <begin position="44"/>
        <end position="67"/>
    </location>
</feature>
<feature type="transmembrane region" description="Helical" evidence="1">
    <location>
        <begin position="163"/>
        <end position="182"/>
    </location>
</feature>
<dbReference type="GeneID" id="20309679"/>
<accession>H6BZC1</accession>
<dbReference type="AlphaFoldDB" id="H6BZC1"/>
<dbReference type="VEuPathDB" id="FungiDB:HMPREF1120_05040"/>
<sequence>MVVPCLSPEKHQKTPKKRAKLRNQTKKCDCFGSFGFAEAHTSPGVGFCLFGNIIIIIIIVAMVTVSVNHQYDHIIPHPGRQHHHHQSLLQSAVSQIIPASMTVWSIPLVCLGESNRSDHHIVDRSIKRYTCTISISILDPVFSGGKQHGTRDSLSAALNHLRYTLPLIIIGISLPTILMVILTDYSYRLSLSASLWLCYPTCIHVVCDSDSSIKPTRAPLPTSHCFTEASHNAFLPVILTAHPYNHHYRHHYGYAIITLASTSVVTTTVGKVRPCLAIYK</sequence>
<reference evidence="2" key="1">
    <citation type="submission" date="2011-07" db="EMBL/GenBank/DDBJ databases">
        <title>The Genome Sequence of Exophiala (Wangiella) dermatitidis NIH/UT8656.</title>
        <authorList>
            <consortium name="The Broad Institute Genome Sequencing Platform"/>
            <person name="Cuomo C."/>
            <person name="Wang Z."/>
            <person name="Hunicke-Smith S."/>
            <person name="Szanislo P.J."/>
            <person name="Earl A."/>
            <person name="Young S.K."/>
            <person name="Zeng Q."/>
            <person name="Gargeya S."/>
            <person name="Fitzgerald M."/>
            <person name="Haas B."/>
            <person name="Abouelleil A."/>
            <person name="Alvarado L."/>
            <person name="Arachchi H.M."/>
            <person name="Berlin A."/>
            <person name="Brown A."/>
            <person name="Chapman S.B."/>
            <person name="Chen Z."/>
            <person name="Dunbar C."/>
            <person name="Freedman E."/>
            <person name="Gearin G."/>
            <person name="Gellesch M."/>
            <person name="Goldberg J."/>
            <person name="Griggs A."/>
            <person name="Gujja S."/>
            <person name="Heiman D."/>
            <person name="Howarth C."/>
            <person name="Larson L."/>
            <person name="Lui A."/>
            <person name="MacDonald P.J.P."/>
            <person name="Montmayeur A."/>
            <person name="Murphy C."/>
            <person name="Neiman D."/>
            <person name="Pearson M."/>
            <person name="Priest M."/>
            <person name="Roberts A."/>
            <person name="Saif S."/>
            <person name="Shea T."/>
            <person name="Shenoy N."/>
            <person name="Sisk P."/>
            <person name="Stolte C."/>
            <person name="Sykes S."/>
            <person name="Wortman J."/>
            <person name="Nusbaum C."/>
            <person name="Birren B."/>
        </authorList>
    </citation>
    <scope>NUCLEOTIDE SEQUENCE</scope>
    <source>
        <strain evidence="2">NIH/UT8656</strain>
    </source>
</reference>
<dbReference type="InParanoid" id="H6BZC1"/>
<proteinExistence type="predicted"/>
<organism evidence="2 3">
    <name type="scientific">Exophiala dermatitidis (strain ATCC 34100 / CBS 525.76 / NIH/UT8656)</name>
    <name type="common">Black yeast</name>
    <name type="synonym">Wangiella dermatitidis</name>
    <dbReference type="NCBI Taxonomy" id="858893"/>
    <lineage>
        <taxon>Eukaryota</taxon>
        <taxon>Fungi</taxon>
        <taxon>Dikarya</taxon>
        <taxon>Ascomycota</taxon>
        <taxon>Pezizomycotina</taxon>
        <taxon>Eurotiomycetes</taxon>
        <taxon>Chaetothyriomycetidae</taxon>
        <taxon>Chaetothyriales</taxon>
        <taxon>Herpotrichiellaceae</taxon>
        <taxon>Exophiala</taxon>
    </lineage>
</organism>